<protein>
    <recommendedName>
        <fullName evidence="2">Ribosomal silencing factor RsfS</fullName>
    </recommendedName>
</protein>
<dbReference type="PANTHER" id="PTHR21043">
    <property type="entry name" value="IOJAP SUPERFAMILY ORTHOLOG"/>
    <property type="match status" value="1"/>
</dbReference>
<evidence type="ECO:0000313" key="3">
    <source>
        <dbReference type="EMBL" id="CAI2719534.1"/>
    </source>
</evidence>
<keyword evidence="2" id="KW-0810">Translation regulation</keyword>
<gene>
    <name evidence="2 3" type="primary">rsfS</name>
    <name evidence="3" type="ORF">NSPWAT_2678</name>
</gene>
<evidence type="ECO:0000256" key="1">
    <source>
        <dbReference type="ARBA" id="ARBA00010574"/>
    </source>
</evidence>
<dbReference type="RefSeq" id="WP_282012362.1">
    <property type="nucleotide sequence ID" value="NZ_OX336137.1"/>
</dbReference>
<accession>A0ABM9HH03</accession>
<keyword evidence="2" id="KW-0963">Cytoplasm</keyword>
<name>A0ABM9HH03_9BACT</name>
<evidence type="ECO:0000256" key="2">
    <source>
        <dbReference type="HAMAP-Rule" id="MF_01477"/>
    </source>
</evidence>
<dbReference type="EMBL" id="OX336137">
    <property type="protein sequence ID" value="CAI2719534.1"/>
    <property type="molecule type" value="Genomic_DNA"/>
</dbReference>
<dbReference type="InterPro" id="IPR004394">
    <property type="entry name" value="Iojap/RsfS/C7orf30"/>
</dbReference>
<comment type="subunit">
    <text evidence="2">Interacts with ribosomal protein uL14 (rplN).</text>
</comment>
<sequence length="117" mass="13205">MRDSLSKLQQLVVDATTEKKASNIILLDLRNRTDLTDYFLICSGNSKVQVQAIADNIHLKTSGTPYEVTAQEGYQQGNWVILDLGDMIVHIFLQEVRTHFDLERLWGDVPVIAAMSD</sequence>
<dbReference type="Gene3D" id="3.30.460.10">
    <property type="entry name" value="Beta Polymerase, domain 2"/>
    <property type="match status" value="1"/>
</dbReference>
<keyword evidence="4" id="KW-1185">Reference proteome</keyword>
<dbReference type="Pfam" id="PF02410">
    <property type="entry name" value="RsfS"/>
    <property type="match status" value="1"/>
</dbReference>
<dbReference type="Proteomes" id="UP001157733">
    <property type="component" value="Chromosome"/>
</dbReference>
<organism evidence="3 4">
    <name type="scientific">Nitrospina watsonii</name>
    <dbReference type="NCBI Taxonomy" id="1323948"/>
    <lineage>
        <taxon>Bacteria</taxon>
        <taxon>Pseudomonadati</taxon>
        <taxon>Nitrospinota/Tectimicrobiota group</taxon>
        <taxon>Nitrospinota</taxon>
        <taxon>Nitrospinia</taxon>
        <taxon>Nitrospinales</taxon>
        <taxon>Nitrospinaceae</taxon>
        <taxon>Nitrospina</taxon>
    </lineage>
</organism>
<keyword evidence="2" id="KW-0678">Repressor</keyword>
<reference evidence="3 4" key="1">
    <citation type="submission" date="2022-09" db="EMBL/GenBank/DDBJ databases">
        <authorList>
            <person name="Kop L."/>
        </authorList>
    </citation>
    <scope>NUCLEOTIDE SEQUENCE [LARGE SCALE GENOMIC DNA]</scope>
    <source>
        <strain evidence="3 4">347</strain>
    </source>
</reference>
<comment type="function">
    <text evidence="2">Functions as a ribosomal silencing factor. Interacts with ribosomal protein uL14 (rplN), blocking formation of intersubunit bridge B8. Prevents association of the 30S and 50S ribosomal subunits and the formation of functional ribosomes, thus repressing translation.</text>
</comment>
<comment type="subcellular location">
    <subcellularLocation>
        <location evidence="2">Cytoplasm</location>
    </subcellularLocation>
</comment>
<dbReference type="InterPro" id="IPR043519">
    <property type="entry name" value="NT_sf"/>
</dbReference>
<comment type="similarity">
    <text evidence="1 2">Belongs to the Iojap/RsfS family.</text>
</comment>
<dbReference type="PANTHER" id="PTHR21043:SF0">
    <property type="entry name" value="MITOCHONDRIAL ASSEMBLY OF RIBOSOMAL LARGE SUBUNIT PROTEIN 1"/>
    <property type="match status" value="1"/>
</dbReference>
<evidence type="ECO:0000313" key="4">
    <source>
        <dbReference type="Proteomes" id="UP001157733"/>
    </source>
</evidence>
<dbReference type="SUPFAM" id="SSF81301">
    <property type="entry name" value="Nucleotidyltransferase"/>
    <property type="match status" value="1"/>
</dbReference>
<proteinExistence type="inferred from homology"/>
<dbReference type="HAMAP" id="MF_01477">
    <property type="entry name" value="Iojap_RsfS"/>
    <property type="match status" value="1"/>
</dbReference>
<dbReference type="NCBIfam" id="TIGR00090">
    <property type="entry name" value="rsfS_iojap_ybeB"/>
    <property type="match status" value="1"/>
</dbReference>